<dbReference type="AlphaFoldDB" id="A0A1R1Y1C8"/>
<evidence type="ECO:0000313" key="2">
    <source>
        <dbReference type="Proteomes" id="UP000187429"/>
    </source>
</evidence>
<reference evidence="2" key="1">
    <citation type="submission" date="2017-01" db="EMBL/GenBank/DDBJ databases">
        <authorList>
            <person name="Wang Y."/>
            <person name="White M."/>
            <person name="Kvist S."/>
            <person name="Moncalvo J.-M."/>
        </authorList>
    </citation>
    <scope>NUCLEOTIDE SEQUENCE [LARGE SCALE GENOMIC DNA]</scope>
    <source>
        <strain evidence="2">ID-206-W2</strain>
    </source>
</reference>
<name>A0A1R1Y1C8_9FUNG</name>
<protein>
    <submittedName>
        <fullName evidence="1">Uncharacterized protein</fullName>
    </submittedName>
</protein>
<dbReference type="GO" id="GO:0072546">
    <property type="term" value="C:EMC complex"/>
    <property type="evidence" value="ECO:0007669"/>
    <property type="project" value="InterPro"/>
</dbReference>
<evidence type="ECO:0000313" key="1">
    <source>
        <dbReference type="EMBL" id="OMJ20629.1"/>
    </source>
</evidence>
<dbReference type="OrthoDB" id="194468at2759"/>
<keyword evidence="2" id="KW-1185">Reference proteome</keyword>
<dbReference type="EMBL" id="LSSM01002705">
    <property type="protein sequence ID" value="OMJ20629.1"/>
    <property type="molecule type" value="Genomic_DNA"/>
</dbReference>
<dbReference type="InterPro" id="IPR005366">
    <property type="entry name" value="EMC8/9"/>
</dbReference>
<dbReference type="Pfam" id="PF03665">
    <property type="entry name" value="UPF0172"/>
    <property type="match status" value="1"/>
</dbReference>
<dbReference type="Proteomes" id="UP000187429">
    <property type="component" value="Unassembled WGS sequence"/>
</dbReference>
<gene>
    <name evidence="1" type="ORF">AYI69_g6140</name>
</gene>
<sequence length="147" mass="16673">MIYCEKIDKSIVGYYVHPEFPDERNEPSETSETIANNLISCTGEKELLILKLTDLNSIELGKKPAAVPFIYSNSNFSKVDLDLKEGDSNGKKKSFTVYFENSTVLETTSKLFDKSATDQINDFESHLDFVVLDWLQNIEFNNLVTST</sequence>
<accession>A0A1R1Y1C8</accession>
<proteinExistence type="predicted"/>
<organism evidence="1 2">
    <name type="scientific">Smittium culicis</name>
    <dbReference type="NCBI Taxonomy" id="133412"/>
    <lineage>
        <taxon>Eukaryota</taxon>
        <taxon>Fungi</taxon>
        <taxon>Fungi incertae sedis</taxon>
        <taxon>Zoopagomycota</taxon>
        <taxon>Kickxellomycotina</taxon>
        <taxon>Harpellomycetes</taxon>
        <taxon>Harpellales</taxon>
        <taxon>Legeriomycetaceae</taxon>
        <taxon>Smittium</taxon>
    </lineage>
</organism>
<comment type="caution">
    <text evidence="1">The sequence shown here is derived from an EMBL/GenBank/DDBJ whole genome shotgun (WGS) entry which is preliminary data.</text>
</comment>